<dbReference type="SMART" id="SM00343">
    <property type="entry name" value="ZnF_C2HC"/>
    <property type="match status" value="1"/>
</dbReference>
<keyword evidence="1" id="KW-0863">Zinc-finger</keyword>
<keyword evidence="1" id="KW-0479">Metal-binding</keyword>
<sequence>MDTEGQDINAENASSSTTSNVTNATTTSQVPRSGLPPFPPFNPHQDTATVGQRWTKWVRRFENLLISLREFDSTVRRGLLLTYVGESANDIFDILPDTGTTYQEAIDCFTQHFVPQGNTDMAIFDFRELKQGSNETLNEYYRRLKTKAVQCNFHSEEAEIKLKTQIIHKTRDSRLRKKALRETMTLKQILDYGNTLERTDEQSKRLDNASKFQSESNETVNYNYNEKNSKQHRKFPTSGGSNSRYRTPKKPDSRFQGNKYQKEAPDSGRKSQTCRNCGGKFPHKDGIESCPARGKPCHNCKKIGHFAKYCRSQSKDSGNVRHVNQEKSRDYLQESDDEFPFTVNTSSGKHPETQVQIGHTK</sequence>
<feature type="compositionally biased region" description="Basic and acidic residues" evidence="2">
    <location>
        <begin position="323"/>
        <end position="332"/>
    </location>
</feature>
<protein>
    <submittedName>
        <fullName evidence="4">Retrovirus-related Pol poly from transposon</fullName>
    </submittedName>
</protein>
<dbReference type="EMBL" id="CACRXK020013141">
    <property type="protein sequence ID" value="CAB4024628.1"/>
    <property type="molecule type" value="Genomic_DNA"/>
</dbReference>
<keyword evidence="1" id="KW-0862">Zinc</keyword>
<name>A0A6S7J2M3_PARCT</name>
<evidence type="ECO:0000256" key="1">
    <source>
        <dbReference type="PROSITE-ProRule" id="PRU00047"/>
    </source>
</evidence>
<proteinExistence type="predicted"/>
<dbReference type="Pfam" id="PF03732">
    <property type="entry name" value="Retrotrans_gag"/>
    <property type="match status" value="1"/>
</dbReference>
<dbReference type="GO" id="GO:0008270">
    <property type="term" value="F:zinc ion binding"/>
    <property type="evidence" value="ECO:0007669"/>
    <property type="project" value="UniProtKB-KW"/>
</dbReference>
<dbReference type="InterPro" id="IPR005162">
    <property type="entry name" value="Retrotrans_gag_dom"/>
</dbReference>
<reference evidence="4" key="1">
    <citation type="submission" date="2020-04" db="EMBL/GenBank/DDBJ databases">
        <authorList>
            <person name="Alioto T."/>
            <person name="Alioto T."/>
            <person name="Gomez Garrido J."/>
        </authorList>
    </citation>
    <scope>NUCLEOTIDE SEQUENCE</scope>
    <source>
        <strain evidence="4">A484AB</strain>
    </source>
</reference>
<feature type="compositionally biased region" description="Polar residues" evidence="2">
    <location>
        <begin position="210"/>
        <end position="226"/>
    </location>
</feature>
<dbReference type="InterPro" id="IPR036875">
    <property type="entry name" value="Znf_CCHC_sf"/>
</dbReference>
<dbReference type="InterPro" id="IPR001878">
    <property type="entry name" value="Znf_CCHC"/>
</dbReference>
<accession>A0A6S7J2M3</accession>
<evidence type="ECO:0000259" key="3">
    <source>
        <dbReference type="PROSITE" id="PS50158"/>
    </source>
</evidence>
<dbReference type="Proteomes" id="UP001152795">
    <property type="component" value="Unassembled WGS sequence"/>
</dbReference>
<dbReference type="AlphaFoldDB" id="A0A6S7J2M3"/>
<feature type="compositionally biased region" description="Basic and acidic residues" evidence="2">
    <location>
        <begin position="260"/>
        <end position="269"/>
    </location>
</feature>
<dbReference type="PANTHER" id="PTHR33198:SF20">
    <property type="entry name" value="RETROTRANSPOSON GAG DOMAIN-CONTAINING PROTEIN"/>
    <property type="match status" value="1"/>
</dbReference>
<dbReference type="Gene3D" id="4.10.60.10">
    <property type="entry name" value="Zinc finger, CCHC-type"/>
    <property type="match status" value="1"/>
</dbReference>
<evidence type="ECO:0000313" key="5">
    <source>
        <dbReference type="Proteomes" id="UP001152795"/>
    </source>
</evidence>
<gene>
    <name evidence="4" type="ORF">PACLA_8A086538</name>
</gene>
<evidence type="ECO:0000256" key="2">
    <source>
        <dbReference type="SAM" id="MobiDB-lite"/>
    </source>
</evidence>
<keyword evidence="5" id="KW-1185">Reference proteome</keyword>
<feature type="compositionally biased region" description="Polar residues" evidence="2">
    <location>
        <begin position="342"/>
        <end position="361"/>
    </location>
</feature>
<dbReference type="PANTHER" id="PTHR33198">
    <property type="entry name" value="ANK_REP_REGION DOMAIN-CONTAINING PROTEIN-RELATED"/>
    <property type="match status" value="1"/>
</dbReference>
<comment type="caution">
    <text evidence="4">The sequence shown here is derived from an EMBL/GenBank/DDBJ whole genome shotgun (WGS) entry which is preliminary data.</text>
</comment>
<feature type="non-terminal residue" evidence="4">
    <location>
        <position position="361"/>
    </location>
</feature>
<feature type="compositionally biased region" description="Low complexity" evidence="2">
    <location>
        <begin position="9"/>
        <end position="28"/>
    </location>
</feature>
<feature type="domain" description="CCHC-type" evidence="3">
    <location>
        <begin position="297"/>
        <end position="312"/>
    </location>
</feature>
<dbReference type="SUPFAM" id="SSF57756">
    <property type="entry name" value="Retrovirus zinc finger-like domains"/>
    <property type="match status" value="1"/>
</dbReference>
<feature type="region of interest" description="Disordered" evidence="2">
    <location>
        <begin position="1"/>
        <end position="47"/>
    </location>
</feature>
<evidence type="ECO:0000313" key="4">
    <source>
        <dbReference type="EMBL" id="CAB4024628.1"/>
    </source>
</evidence>
<organism evidence="4 5">
    <name type="scientific">Paramuricea clavata</name>
    <name type="common">Red gorgonian</name>
    <name type="synonym">Violescent sea-whip</name>
    <dbReference type="NCBI Taxonomy" id="317549"/>
    <lineage>
        <taxon>Eukaryota</taxon>
        <taxon>Metazoa</taxon>
        <taxon>Cnidaria</taxon>
        <taxon>Anthozoa</taxon>
        <taxon>Octocorallia</taxon>
        <taxon>Malacalcyonacea</taxon>
        <taxon>Plexauridae</taxon>
        <taxon>Paramuricea</taxon>
    </lineage>
</organism>
<feature type="region of interest" description="Disordered" evidence="2">
    <location>
        <begin position="200"/>
        <end position="276"/>
    </location>
</feature>
<dbReference type="GO" id="GO:0003676">
    <property type="term" value="F:nucleic acid binding"/>
    <property type="evidence" value="ECO:0007669"/>
    <property type="project" value="InterPro"/>
</dbReference>
<dbReference type="OrthoDB" id="8039770at2759"/>
<dbReference type="PROSITE" id="PS50158">
    <property type="entry name" value="ZF_CCHC"/>
    <property type="match status" value="1"/>
</dbReference>
<feature type="region of interest" description="Disordered" evidence="2">
    <location>
        <begin position="314"/>
        <end position="361"/>
    </location>
</feature>